<keyword evidence="3 5" id="KW-0808">Transferase</keyword>
<dbReference type="GO" id="GO:0061630">
    <property type="term" value="F:ubiquitin protein ligase activity"/>
    <property type="evidence" value="ECO:0007669"/>
    <property type="project" value="UniProtKB-UniRule"/>
</dbReference>
<organism evidence="7 8">
    <name type="scientific">Tetracentron sinense</name>
    <name type="common">Spur-leaf</name>
    <dbReference type="NCBI Taxonomy" id="13715"/>
    <lineage>
        <taxon>Eukaryota</taxon>
        <taxon>Viridiplantae</taxon>
        <taxon>Streptophyta</taxon>
        <taxon>Embryophyta</taxon>
        <taxon>Tracheophyta</taxon>
        <taxon>Spermatophyta</taxon>
        <taxon>Magnoliopsida</taxon>
        <taxon>Trochodendrales</taxon>
        <taxon>Trochodendraceae</taxon>
        <taxon>Tetracentron</taxon>
    </lineage>
</organism>
<evidence type="ECO:0000259" key="6">
    <source>
        <dbReference type="PROSITE" id="PS51698"/>
    </source>
</evidence>
<dbReference type="EMBL" id="JABCRI010000012">
    <property type="protein sequence ID" value="KAF8396372.1"/>
    <property type="molecule type" value="Genomic_DNA"/>
</dbReference>
<evidence type="ECO:0000256" key="3">
    <source>
        <dbReference type="ARBA" id="ARBA00022679"/>
    </source>
</evidence>
<reference evidence="7 8" key="1">
    <citation type="submission" date="2020-04" db="EMBL/GenBank/DDBJ databases">
        <title>Plant Genome Project.</title>
        <authorList>
            <person name="Zhang R.-G."/>
        </authorList>
    </citation>
    <scope>NUCLEOTIDE SEQUENCE [LARGE SCALE GENOMIC DNA]</scope>
    <source>
        <strain evidence="7">YNK0</strain>
        <tissue evidence="7">Leaf</tissue>
    </source>
</reference>
<evidence type="ECO:0000256" key="5">
    <source>
        <dbReference type="RuleBase" id="RU369093"/>
    </source>
</evidence>
<protein>
    <recommendedName>
        <fullName evidence="5 6">U-box domain-containing protein</fullName>
        <ecNumber evidence="5">2.3.2.27</ecNumber>
    </recommendedName>
    <alternativeName>
        <fullName evidence="5">RING-type E3 ubiquitin transferase PUB</fullName>
    </alternativeName>
</protein>
<evidence type="ECO:0000256" key="4">
    <source>
        <dbReference type="ARBA" id="ARBA00022786"/>
    </source>
</evidence>
<dbReference type="SMART" id="SM00504">
    <property type="entry name" value="Ubox"/>
    <property type="match status" value="1"/>
</dbReference>
<evidence type="ECO:0000256" key="2">
    <source>
        <dbReference type="ARBA" id="ARBA00004906"/>
    </source>
</evidence>
<dbReference type="EC" id="2.3.2.27" evidence="5"/>
<dbReference type="Pfam" id="PF25598">
    <property type="entry name" value="ARM_PUB"/>
    <property type="match status" value="1"/>
</dbReference>
<dbReference type="Gene3D" id="1.25.10.10">
    <property type="entry name" value="Leucine-rich Repeat Variant"/>
    <property type="match status" value="1"/>
</dbReference>
<dbReference type="PANTHER" id="PTHR22849:SF132">
    <property type="entry name" value="E3 UBIQUITIN-PROTEIN LIGASE PUB23"/>
    <property type="match status" value="1"/>
</dbReference>
<keyword evidence="4 5" id="KW-0833">Ubl conjugation pathway</keyword>
<dbReference type="Gene3D" id="3.30.40.10">
    <property type="entry name" value="Zinc/RING finger domain, C3HC4 (zinc finger)"/>
    <property type="match status" value="1"/>
</dbReference>
<dbReference type="Proteomes" id="UP000655225">
    <property type="component" value="Unassembled WGS sequence"/>
</dbReference>
<dbReference type="InterPro" id="IPR011989">
    <property type="entry name" value="ARM-like"/>
</dbReference>
<dbReference type="InterPro" id="IPR045210">
    <property type="entry name" value="RING-Ubox_PUB"/>
</dbReference>
<dbReference type="InterPro" id="IPR003613">
    <property type="entry name" value="Ubox_domain"/>
</dbReference>
<dbReference type="InterPro" id="IPR058678">
    <property type="entry name" value="ARM_PUB"/>
</dbReference>
<dbReference type="Pfam" id="PF04564">
    <property type="entry name" value="U-box"/>
    <property type="match status" value="1"/>
</dbReference>
<dbReference type="UniPathway" id="UPA00143"/>
<keyword evidence="8" id="KW-1185">Reference proteome</keyword>
<comment type="pathway">
    <text evidence="2 5">Protein modification; protein ubiquitination.</text>
</comment>
<dbReference type="AlphaFoldDB" id="A0A834YY32"/>
<dbReference type="InterPro" id="IPR016024">
    <property type="entry name" value="ARM-type_fold"/>
</dbReference>
<dbReference type="InterPro" id="IPR045185">
    <property type="entry name" value="PUB22/23/24-like"/>
</dbReference>
<dbReference type="GO" id="GO:0016567">
    <property type="term" value="P:protein ubiquitination"/>
    <property type="evidence" value="ECO:0007669"/>
    <property type="project" value="UniProtKB-UniRule"/>
</dbReference>
<dbReference type="CDD" id="cd16664">
    <property type="entry name" value="RING-Ubox_PUB"/>
    <property type="match status" value="1"/>
</dbReference>
<dbReference type="SUPFAM" id="SSF57850">
    <property type="entry name" value="RING/U-box"/>
    <property type="match status" value="1"/>
</dbReference>
<comment type="function">
    <text evidence="5">Functions as an E3 ubiquitin ligase.</text>
</comment>
<feature type="domain" description="U-box" evidence="6">
    <location>
        <begin position="5"/>
        <end position="80"/>
    </location>
</feature>
<dbReference type="OMA" id="WCTINAP"/>
<proteinExistence type="predicted"/>
<dbReference type="GO" id="GO:0006952">
    <property type="term" value="P:defense response"/>
    <property type="evidence" value="ECO:0007669"/>
    <property type="project" value="UniProtKB-ARBA"/>
</dbReference>
<evidence type="ECO:0000313" key="7">
    <source>
        <dbReference type="EMBL" id="KAF8396372.1"/>
    </source>
</evidence>
<dbReference type="SUPFAM" id="SSF48371">
    <property type="entry name" value="ARM repeat"/>
    <property type="match status" value="1"/>
</dbReference>
<evidence type="ECO:0000256" key="1">
    <source>
        <dbReference type="ARBA" id="ARBA00000900"/>
    </source>
</evidence>
<comment type="caution">
    <text evidence="7">The sequence shown here is derived from an EMBL/GenBank/DDBJ whole genome shotgun (WGS) entry which is preliminary data.</text>
</comment>
<dbReference type="OrthoDB" id="10064100at2759"/>
<dbReference type="PANTHER" id="PTHR22849">
    <property type="entry name" value="WDSAM1 PROTEIN"/>
    <property type="match status" value="1"/>
</dbReference>
<evidence type="ECO:0000313" key="8">
    <source>
        <dbReference type="Proteomes" id="UP000655225"/>
    </source>
</evidence>
<dbReference type="FunFam" id="3.30.40.10:FF:000437">
    <property type="entry name" value="RING-type E3 ubiquitin transferase"/>
    <property type="match status" value="1"/>
</dbReference>
<gene>
    <name evidence="7" type="ORF">HHK36_017989</name>
</gene>
<name>A0A834YY32_TETSI</name>
<dbReference type="PROSITE" id="PS51698">
    <property type="entry name" value="U_BOX"/>
    <property type="match status" value="1"/>
</dbReference>
<dbReference type="InterPro" id="IPR013083">
    <property type="entry name" value="Znf_RING/FYVE/PHD"/>
</dbReference>
<accession>A0A834YY32</accession>
<comment type="catalytic activity">
    <reaction evidence="1 5">
        <text>S-ubiquitinyl-[E2 ubiquitin-conjugating enzyme]-L-cysteine + [acceptor protein]-L-lysine = [E2 ubiquitin-conjugating enzyme]-L-cysteine + N(6)-ubiquitinyl-[acceptor protein]-L-lysine.</text>
        <dbReference type="EC" id="2.3.2.27"/>
    </reaction>
</comment>
<sequence length="366" mass="40758">MDEIDVPRYFLCPISLQIMRDPVTVSTGITYDRKCIERWIFSSKKNTCPITKQVLSNTDLTPNHTVRRLIQAWCTLNASHGVERILTPKPPIDKTQIVKLLNDSRVPQLQMKSLQKLRLVASESESNQRCMEAAGAIEFLSSIIKNDSFMAIEGSSDDGFELTRASDEALSILSYLQISVAGLKNLLGKHGEFIESLMQVLQRGSYQSQALRLLIELGPLGRNRVKLVEADAVFVLVQLLLDTIEKRACEMILVVLDQLCGCAEGRAELLKHDAGLVVVSKKILRVSQLASESGVRILSSISKFSATSNVLQEMLQAGVVSKLCLVLQMDCSIKVKEKAQDILRSHSRDWKNSSCIPVHLLSSYPY</sequence>